<evidence type="ECO:0000256" key="1">
    <source>
        <dbReference type="ARBA" id="ARBA00006538"/>
    </source>
</evidence>
<dbReference type="Gene3D" id="3.40.50.1820">
    <property type="entry name" value="alpha/beta hydrolase"/>
    <property type="match status" value="1"/>
</dbReference>
<dbReference type="PANTHER" id="PTHR10824:SF4">
    <property type="entry name" value="ACYL-COENZYME A THIOESTERASE 1-LIKE"/>
    <property type="match status" value="1"/>
</dbReference>
<comment type="caution">
    <text evidence="5">The sequence shown here is derived from an EMBL/GenBank/DDBJ whole genome shotgun (WGS) entry which is preliminary data.</text>
</comment>
<feature type="domain" description="Acyl-CoA thioester hydrolase/bile acid-CoA amino acid N-acetyltransferase" evidence="3">
    <location>
        <begin position="47"/>
        <end position="163"/>
    </location>
</feature>
<dbReference type="InterPro" id="IPR014940">
    <property type="entry name" value="BAAT_C"/>
</dbReference>
<dbReference type="InterPro" id="IPR029058">
    <property type="entry name" value="AB_hydrolase_fold"/>
</dbReference>
<dbReference type="Pfam" id="PF08840">
    <property type="entry name" value="BAAT_C"/>
    <property type="match status" value="1"/>
</dbReference>
<evidence type="ECO:0000259" key="3">
    <source>
        <dbReference type="Pfam" id="PF04775"/>
    </source>
</evidence>
<dbReference type="EMBL" id="BAAAHP010000104">
    <property type="protein sequence ID" value="GAA0941514.1"/>
    <property type="molecule type" value="Genomic_DNA"/>
</dbReference>
<dbReference type="Gene3D" id="2.60.40.2240">
    <property type="entry name" value="Acyl-CoA thioester hydrolase/BAAT N-terminal domain"/>
    <property type="match status" value="1"/>
</dbReference>
<dbReference type="SUPFAM" id="SSF53474">
    <property type="entry name" value="alpha/beta-Hydrolases"/>
    <property type="match status" value="1"/>
</dbReference>
<dbReference type="Pfam" id="PF04775">
    <property type="entry name" value="Bile_Hydr_Trans"/>
    <property type="match status" value="1"/>
</dbReference>
<feature type="chain" id="PRO_5047006766" evidence="2">
    <location>
        <begin position="30"/>
        <end position="459"/>
    </location>
</feature>
<dbReference type="PIRSF" id="PIRSF016521">
    <property type="entry name" value="Acyl-CoA_hydro"/>
    <property type="match status" value="1"/>
</dbReference>
<comment type="similarity">
    <text evidence="1">Belongs to the C/M/P thioester hydrolase family.</text>
</comment>
<keyword evidence="2" id="KW-0732">Signal</keyword>
<accession>A0ABP4AY84</accession>
<keyword evidence="6" id="KW-1185">Reference proteome</keyword>
<evidence type="ECO:0000259" key="4">
    <source>
        <dbReference type="Pfam" id="PF08840"/>
    </source>
</evidence>
<dbReference type="Proteomes" id="UP001499967">
    <property type="component" value="Unassembled WGS sequence"/>
</dbReference>
<dbReference type="InterPro" id="IPR042490">
    <property type="entry name" value="Thio_Ohase/BAAT_N"/>
</dbReference>
<organism evidence="5 6">
    <name type="scientific">Pseudonocardia zijingensis</name>
    <dbReference type="NCBI Taxonomy" id="153376"/>
    <lineage>
        <taxon>Bacteria</taxon>
        <taxon>Bacillati</taxon>
        <taxon>Actinomycetota</taxon>
        <taxon>Actinomycetes</taxon>
        <taxon>Pseudonocardiales</taxon>
        <taxon>Pseudonocardiaceae</taxon>
        <taxon>Pseudonocardia</taxon>
    </lineage>
</organism>
<name>A0ABP4AY84_9PSEU</name>
<dbReference type="InterPro" id="IPR006862">
    <property type="entry name" value="Thio_Ohase/aa_AcTrfase"/>
</dbReference>
<evidence type="ECO:0000313" key="5">
    <source>
        <dbReference type="EMBL" id="GAA0941514.1"/>
    </source>
</evidence>
<proteinExistence type="inferred from homology"/>
<reference evidence="6" key="1">
    <citation type="journal article" date="2019" name="Int. J. Syst. Evol. Microbiol.">
        <title>The Global Catalogue of Microorganisms (GCM) 10K type strain sequencing project: providing services to taxonomists for standard genome sequencing and annotation.</title>
        <authorList>
            <consortium name="The Broad Institute Genomics Platform"/>
            <consortium name="The Broad Institute Genome Sequencing Center for Infectious Disease"/>
            <person name="Wu L."/>
            <person name="Ma J."/>
        </authorList>
    </citation>
    <scope>NUCLEOTIDE SEQUENCE [LARGE SCALE GENOMIC DNA]</scope>
    <source>
        <strain evidence="6">JCM 11117</strain>
    </source>
</reference>
<feature type="signal peptide" evidence="2">
    <location>
        <begin position="1"/>
        <end position="29"/>
    </location>
</feature>
<evidence type="ECO:0000256" key="2">
    <source>
        <dbReference type="SAM" id="SignalP"/>
    </source>
</evidence>
<protein>
    <submittedName>
        <fullName evidence="5">Acyl-CoA thioesterase/bile acid-CoA:amino acid N-acyltransferase family protein</fullName>
    </submittedName>
</protein>
<gene>
    <name evidence="5" type="ORF">GCM10009559_37070</name>
</gene>
<evidence type="ECO:0000313" key="6">
    <source>
        <dbReference type="Proteomes" id="UP001499967"/>
    </source>
</evidence>
<feature type="domain" description="BAAT/Acyl-CoA thioester hydrolase C-terminal" evidence="4">
    <location>
        <begin position="228"/>
        <end position="450"/>
    </location>
</feature>
<sequence>MHSIELMRMSIGMACAVALLLAGCSAHHEAPGPRITATPDGVSIAIPVDVVVEGLAAGDAVRVWARTYDRRGQAWESSGEFVTDGVGQVDLSTAASTGGTYTGVDPHGLFWSMRLADDQPVPYPMMDADDVVVRLGVDTGGVTVASTTLRRVVRDPAGQVLPVAEAGLVGDLYLPPGSGVWPGVLLLGGGEGGRPDPAYASLLAAQGYVVFGLAYFGLPGLPDSLARIPVEYGLSAARWLADRPEVSGDRVGVVGTAKGAEYGLLLASSEPSRFAAVVAHAPSDVVWPAPGSTAGTPVSSWTRADDDVPFLRWVSSRGASSAAAGQAVQSAESYEQAVEAASRWRLAAARVHVEQITGPVLFTSGQADGVWPSAPQAQRALSSIEAGGNPYGARLLEFPGAGHLVGGVPDLPTTRTAIPYGPAVVEAGGDPAATAAAVRETFAATVELLRTAMPRGRVQ</sequence>
<dbReference type="PANTHER" id="PTHR10824">
    <property type="entry name" value="ACYL-COENZYME A THIOESTERASE-RELATED"/>
    <property type="match status" value="1"/>
</dbReference>
<dbReference type="InterPro" id="IPR016662">
    <property type="entry name" value="Acyl-CoA_thioEstase_long-chain"/>
</dbReference>